<proteinExistence type="predicted"/>
<dbReference type="RefSeq" id="XP_022293398.1">
    <property type="nucleotide sequence ID" value="XM_022437690.1"/>
</dbReference>
<name>A0A8B8ARX6_CRAVI</name>
<dbReference type="KEGG" id="cvn:111104003"/>
<feature type="compositionally biased region" description="Basic residues" evidence="1">
    <location>
        <begin position="1"/>
        <end position="10"/>
    </location>
</feature>
<protein>
    <submittedName>
        <fullName evidence="3">Histone-lysine N-methyltransferase, H3 lysine-79 specific-like</fullName>
    </submittedName>
</protein>
<feature type="region of interest" description="Disordered" evidence="1">
    <location>
        <begin position="1"/>
        <end position="65"/>
    </location>
</feature>
<accession>A0A8B8ARX6</accession>
<dbReference type="GeneID" id="111104003"/>
<evidence type="ECO:0000313" key="2">
    <source>
        <dbReference type="Proteomes" id="UP000694844"/>
    </source>
</evidence>
<organism evidence="2 3">
    <name type="scientific">Crassostrea virginica</name>
    <name type="common">Eastern oyster</name>
    <dbReference type="NCBI Taxonomy" id="6565"/>
    <lineage>
        <taxon>Eukaryota</taxon>
        <taxon>Metazoa</taxon>
        <taxon>Spiralia</taxon>
        <taxon>Lophotrochozoa</taxon>
        <taxon>Mollusca</taxon>
        <taxon>Bivalvia</taxon>
        <taxon>Autobranchia</taxon>
        <taxon>Pteriomorphia</taxon>
        <taxon>Ostreida</taxon>
        <taxon>Ostreoidea</taxon>
        <taxon>Ostreidae</taxon>
        <taxon>Crassostrea</taxon>
    </lineage>
</organism>
<reference evidence="3" key="1">
    <citation type="submission" date="2025-08" db="UniProtKB">
        <authorList>
            <consortium name="RefSeq"/>
        </authorList>
    </citation>
    <scope>IDENTIFICATION</scope>
    <source>
        <tissue evidence="3">Whole sample</tissue>
    </source>
</reference>
<dbReference type="OrthoDB" id="6133774at2759"/>
<keyword evidence="2" id="KW-1185">Reference proteome</keyword>
<evidence type="ECO:0000256" key="1">
    <source>
        <dbReference type="SAM" id="MobiDB-lite"/>
    </source>
</evidence>
<feature type="compositionally biased region" description="Basic and acidic residues" evidence="1">
    <location>
        <begin position="11"/>
        <end position="21"/>
    </location>
</feature>
<feature type="compositionally biased region" description="Basic and acidic residues" evidence="1">
    <location>
        <begin position="32"/>
        <end position="65"/>
    </location>
</feature>
<gene>
    <name evidence="3" type="primary">LOC111104003</name>
</gene>
<dbReference type="AlphaFoldDB" id="A0A8B8ARX6"/>
<dbReference type="Proteomes" id="UP000694844">
    <property type="component" value="Chromosome 7"/>
</dbReference>
<evidence type="ECO:0000313" key="3">
    <source>
        <dbReference type="RefSeq" id="XP_022293398.1"/>
    </source>
</evidence>
<sequence>MDTNARKFKRQNVEVKEKERQMNTNARKLKRQNVEVKEKERQMDTNARKFKRQNVEVKEKERQMDKKARLLKRQNVEVKEKEKQMDTNARKFKRQNVEVKEKERQMNTNARKLKRQNVEVKEKERQMDTNARKLKRQNVEVREKEQVQERVYKKRCREDPSFLEAERLKKQAKRCNNFYKQTEKVCSRDSKQQRRSDKDYCEMENERQRRGRFGITIEDCIRKFHGHIQLGPVYICSCCQQTWFKESVLKVENSSLHERQKTKFLTHSLSVENSEWICNTCYSSIKEDKIPKLSVLNGMKWPCIYILYFAINSYAQSCRIKGELHLDYFCTVNILRISPTVEQYHHWQVLLCVREWFYDSVGNFDFYQMLSANQNQLFVMKVEYFPIT</sequence>